<accession>A0ABW6CSA2</accession>
<evidence type="ECO:0000313" key="2">
    <source>
        <dbReference type="Proteomes" id="UP001598130"/>
    </source>
</evidence>
<dbReference type="Proteomes" id="UP001598130">
    <property type="component" value="Unassembled WGS sequence"/>
</dbReference>
<protein>
    <submittedName>
        <fullName evidence="1">Uncharacterized protein</fullName>
    </submittedName>
</protein>
<comment type="caution">
    <text evidence="1">The sequence shown here is derived from an EMBL/GenBank/DDBJ whole genome shotgun (WGS) entry which is preliminary data.</text>
</comment>
<dbReference type="EMBL" id="JAOTJD010000009">
    <property type="protein sequence ID" value="MFD3263713.1"/>
    <property type="molecule type" value="Genomic_DNA"/>
</dbReference>
<gene>
    <name evidence="1" type="ORF">OCL97_06975</name>
</gene>
<keyword evidence="2" id="KW-1185">Reference proteome</keyword>
<organism evidence="1 2">
    <name type="scientific">Phenylobacterium ferrooxidans</name>
    <dbReference type="NCBI Taxonomy" id="2982689"/>
    <lineage>
        <taxon>Bacteria</taxon>
        <taxon>Pseudomonadati</taxon>
        <taxon>Pseudomonadota</taxon>
        <taxon>Alphaproteobacteria</taxon>
        <taxon>Caulobacterales</taxon>
        <taxon>Caulobacteraceae</taxon>
        <taxon>Phenylobacterium</taxon>
    </lineage>
</organism>
<proteinExistence type="predicted"/>
<reference evidence="1 2" key="1">
    <citation type="submission" date="2022-09" db="EMBL/GenBank/DDBJ databases">
        <title>New species of Phenylobacterium.</title>
        <authorList>
            <person name="Mieszkin S."/>
        </authorList>
    </citation>
    <scope>NUCLEOTIDE SEQUENCE [LARGE SCALE GENOMIC DNA]</scope>
    <source>
        <strain evidence="1 2">HK31-G</strain>
    </source>
</reference>
<dbReference type="RefSeq" id="WP_305337383.1">
    <property type="nucleotide sequence ID" value="NZ_JAOTJD010000009.1"/>
</dbReference>
<sequence length="70" mass="7571">MIMTSMRVFPSLFIGRRDLVEAVAIDLDKTSDIGAAFTCGACDAVILVGQDEASAREVVVKCRCGEYNQL</sequence>
<evidence type="ECO:0000313" key="1">
    <source>
        <dbReference type="EMBL" id="MFD3263713.1"/>
    </source>
</evidence>
<name>A0ABW6CSA2_9CAUL</name>